<dbReference type="FunFam" id="2.40.33.10:FF:000002">
    <property type="entry name" value="Pyruvate kinase"/>
    <property type="match status" value="1"/>
</dbReference>
<evidence type="ECO:0000256" key="10">
    <source>
        <dbReference type="ARBA" id="ARBA00023152"/>
    </source>
</evidence>
<evidence type="ECO:0000313" key="13">
    <source>
        <dbReference type="EMBL" id="TKJ90077.1"/>
    </source>
</evidence>
<dbReference type="InterPro" id="IPR011037">
    <property type="entry name" value="Pyrv_Knase-like_insert_dom_sf"/>
</dbReference>
<dbReference type="GO" id="GO:0005524">
    <property type="term" value="F:ATP binding"/>
    <property type="evidence" value="ECO:0007669"/>
    <property type="project" value="UniProtKB-KW"/>
</dbReference>
<evidence type="ECO:0000256" key="11">
    <source>
        <dbReference type="ARBA" id="ARBA00023317"/>
    </source>
</evidence>
<proteinExistence type="inferred from homology"/>
<evidence type="ECO:0000256" key="3">
    <source>
        <dbReference type="ARBA" id="ARBA00012142"/>
    </source>
</evidence>
<dbReference type="Pfam" id="PF00224">
    <property type="entry name" value="PK"/>
    <property type="match status" value="1"/>
</dbReference>
<organism evidence="13 14">
    <name type="scientific">Erwinia persicina</name>
    <dbReference type="NCBI Taxonomy" id="55211"/>
    <lineage>
        <taxon>Bacteria</taxon>
        <taxon>Pseudomonadati</taxon>
        <taxon>Pseudomonadota</taxon>
        <taxon>Gammaproteobacteria</taxon>
        <taxon>Enterobacterales</taxon>
        <taxon>Erwiniaceae</taxon>
        <taxon>Erwinia</taxon>
    </lineage>
</organism>
<dbReference type="InterPro" id="IPR001697">
    <property type="entry name" value="Pyr_Knase"/>
</dbReference>
<dbReference type="SUPFAM" id="SSF50800">
    <property type="entry name" value="PK beta-barrel domain-like"/>
    <property type="match status" value="1"/>
</dbReference>
<dbReference type="GO" id="GO:0000287">
    <property type="term" value="F:magnesium ion binding"/>
    <property type="evidence" value="ECO:0007669"/>
    <property type="project" value="InterPro"/>
</dbReference>
<keyword evidence="6" id="KW-0547">Nucleotide-binding</keyword>
<dbReference type="EMBL" id="QGAC01000010">
    <property type="protein sequence ID" value="TKJ90077.1"/>
    <property type="molecule type" value="Genomic_DNA"/>
</dbReference>
<dbReference type="InterPro" id="IPR015806">
    <property type="entry name" value="Pyrv_Knase_insert_dom_sf"/>
</dbReference>
<dbReference type="GO" id="GO:0030955">
    <property type="term" value="F:potassium ion binding"/>
    <property type="evidence" value="ECO:0007669"/>
    <property type="project" value="InterPro"/>
</dbReference>
<dbReference type="Gene3D" id="2.40.33.10">
    <property type="entry name" value="PK beta-barrel domain-like"/>
    <property type="match status" value="1"/>
</dbReference>
<keyword evidence="11 13" id="KW-0670">Pyruvate</keyword>
<feature type="non-terminal residue" evidence="13">
    <location>
        <position position="198"/>
    </location>
</feature>
<evidence type="ECO:0000259" key="12">
    <source>
        <dbReference type="Pfam" id="PF00224"/>
    </source>
</evidence>
<dbReference type="PANTHER" id="PTHR11817">
    <property type="entry name" value="PYRUVATE KINASE"/>
    <property type="match status" value="1"/>
</dbReference>
<dbReference type="Gene3D" id="3.20.20.60">
    <property type="entry name" value="Phosphoenolpyruvate-binding domains"/>
    <property type="match status" value="1"/>
</dbReference>
<evidence type="ECO:0000256" key="6">
    <source>
        <dbReference type="ARBA" id="ARBA00022741"/>
    </source>
</evidence>
<evidence type="ECO:0000256" key="1">
    <source>
        <dbReference type="ARBA" id="ARBA00004997"/>
    </source>
</evidence>
<sequence length="198" mass="21291">MSEVLRRTKIVATLGPATDRNNNLEKIIQAGANVVRLNFSHGSADDHIARAQQVRDVAHRLGRQVAILGDLQGPKIRVSTFKEGKAMLRVGDEFILDAQLEKGLGDNQRVGIDYKSLPGDVVPGDILLLDDGRIQLRVQRVAGSEIFTVITVGGVLSNNKGVNKLGGGLSADALTEKDKADILTAARMNVDYLAVSFP</sequence>
<feature type="domain" description="Pyruvate kinase barrel" evidence="12">
    <location>
        <begin position="6"/>
        <end position="197"/>
    </location>
</feature>
<keyword evidence="4 13" id="KW-0808">Transferase</keyword>
<reference evidence="13 14" key="1">
    <citation type="journal article" date="2019" name="Sci. Rep.">
        <title>Differences in resource use lead to coexistence of seed-transmitted microbial populations.</title>
        <authorList>
            <person name="Torres-Cortes G."/>
            <person name="Garcia B.J."/>
            <person name="Compant S."/>
            <person name="Rezki S."/>
            <person name="Jones P."/>
            <person name="Preveaux A."/>
            <person name="Briand M."/>
            <person name="Roulet A."/>
            <person name="Bouchez O."/>
            <person name="Jacobson D."/>
            <person name="Barret M."/>
        </authorList>
    </citation>
    <scope>NUCLEOTIDE SEQUENCE [LARGE SCALE GENOMIC DNA]</scope>
    <source>
        <strain evidence="13 14">CFBP13511</strain>
    </source>
</reference>
<evidence type="ECO:0000256" key="8">
    <source>
        <dbReference type="ARBA" id="ARBA00022840"/>
    </source>
</evidence>
<comment type="similarity">
    <text evidence="2">Belongs to the pyruvate kinase family.</text>
</comment>
<dbReference type="InterPro" id="IPR015793">
    <property type="entry name" value="Pyrv_Knase_brl"/>
</dbReference>
<evidence type="ECO:0000313" key="14">
    <source>
        <dbReference type="Proteomes" id="UP000306393"/>
    </source>
</evidence>
<dbReference type="GO" id="GO:0016301">
    <property type="term" value="F:kinase activity"/>
    <property type="evidence" value="ECO:0007669"/>
    <property type="project" value="UniProtKB-KW"/>
</dbReference>
<dbReference type="InterPro" id="IPR015813">
    <property type="entry name" value="Pyrv/PenolPyrv_kinase-like_dom"/>
</dbReference>
<dbReference type="InterPro" id="IPR040442">
    <property type="entry name" value="Pyrv_kinase-like_dom_sf"/>
</dbReference>
<comment type="pathway">
    <text evidence="1">Carbohydrate degradation; glycolysis; pyruvate from D-glyceraldehyde 3-phosphate: step 5/5.</text>
</comment>
<keyword evidence="5" id="KW-0479">Metal-binding</keyword>
<accession>A0A4V5U9H0</accession>
<name>A0A4V5U9H0_9GAMM</name>
<keyword evidence="7 13" id="KW-0418">Kinase</keyword>
<dbReference type="AlphaFoldDB" id="A0A4V5U9H0"/>
<dbReference type="Proteomes" id="UP000306393">
    <property type="component" value="Unassembled WGS sequence"/>
</dbReference>
<gene>
    <name evidence="13" type="ORF">EpCFBP13511_12455</name>
</gene>
<dbReference type="EC" id="2.7.1.40" evidence="3"/>
<evidence type="ECO:0000256" key="4">
    <source>
        <dbReference type="ARBA" id="ARBA00022679"/>
    </source>
</evidence>
<keyword evidence="10" id="KW-0324">Glycolysis</keyword>
<dbReference type="UniPathway" id="UPA00109">
    <property type="reaction ID" value="UER00188"/>
</dbReference>
<evidence type="ECO:0000256" key="2">
    <source>
        <dbReference type="ARBA" id="ARBA00008663"/>
    </source>
</evidence>
<dbReference type="RefSeq" id="WP_240043797.1">
    <property type="nucleotide sequence ID" value="NZ_QGAC01000010.1"/>
</dbReference>
<evidence type="ECO:0000256" key="7">
    <source>
        <dbReference type="ARBA" id="ARBA00022777"/>
    </source>
</evidence>
<comment type="caution">
    <text evidence="13">The sequence shown here is derived from an EMBL/GenBank/DDBJ whole genome shotgun (WGS) entry which is preliminary data.</text>
</comment>
<evidence type="ECO:0000256" key="9">
    <source>
        <dbReference type="ARBA" id="ARBA00022842"/>
    </source>
</evidence>
<evidence type="ECO:0000256" key="5">
    <source>
        <dbReference type="ARBA" id="ARBA00022723"/>
    </source>
</evidence>
<keyword evidence="9" id="KW-0460">Magnesium</keyword>
<keyword evidence="8" id="KW-0067">ATP-binding</keyword>
<dbReference type="SUPFAM" id="SSF51621">
    <property type="entry name" value="Phosphoenolpyruvate/pyruvate domain"/>
    <property type="match status" value="1"/>
</dbReference>
<protein>
    <recommendedName>
        <fullName evidence="3">pyruvate kinase</fullName>
        <ecNumber evidence="3">2.7.1.40</ecNumber>
    </recommendedName>
</protein>
<dbReference type="GO" id="GO:0004743">
    <property type="term" value="F:pyruvate kinase activity"/>
    <property type="evidence" value="ECO:0007669"/>
    <property type="project" value="UniProtKB-EC"/>
</dbReference>